<name>A0A5C6DL05_9BACT</name>
<reference evidence="1 2" key="1">
    <citation type="submission" date="2019-02" db="EMBL/GenBank/DDBJ databases">
        <title>Deep-cultivation of Planctomycetes and their phenomic and genomic characterization uncovers novel biology.</title>
        <authorList>
            <person name="Wiegand S."/>
            <person name="Jogler M."/>
            <person name="Boedeker C."/>
            <person name="Pinto D."/>
            <person name="Vollmers J."/>
            <person name="Rivas-Marin E."/>
            <person name="Kohn T."/>
            <person name="Peeters S.H."/>
            <person name="Heuer A."/>
            <person name="Rast P."/>
            <person name="Oberbeckmann S."/>
            <person name="Bunk B."/>
            <person name="Jeske O."/>
            <person name="Meyerdierks A."/>
            <person name="Storesund J.E."/>
            <person name="Kallscheuer N."/>
            <person name="Luecker S."/>
            <person name="Lage O.M."/>
            <person name="Pohl T."/>
            <person name="Merkel B.J."/>
            <person name="Hornburger P."/>
            <person name="Mueller R.-W."/>
            <person name="Bruemmer F."/>
            <person name="Labrenz M."/>
            <person name="Spormann A.M."/>
            <person name="Op Den Camp H."/>
            <person name="Overmann J."/>
            <person name="Amann R."/>
            <person name="Jetten M.S.M."/>
            <person name="Mascher T."/>
            <person name="Medema M.H."/>
            <person name="Devos D.P."/>
            <person name="Kaster A.-K."/>
            <person name="Ovreas L."/>
            <person name="Rohde M."/>
            <person name="Galperin M.Y."/>
            <person name="Jogler C."/>
        </authorList>
    </citation>
    <scope>NUCLEOTIDE SEQUENCE [LARGE SCALE GENOMIC DNA]</scope>
    <source>
        <strain evidence="1 2">Poly41</strain>
    </source>
</reference>
<gene>
    <name evidence="1" type="ORF">Poly41_34110</name>
</gene>
<proteinExistence type="predicted"/>
<dbReference type="AlphaFoldDB" id="A0A5C6DL05"/>
<organism evidence="1 2">
    <name type="scientific">Novipirellula artificiosorum</name>
    <dbReference type="NCBI Taxonomy" id="2528016"/>
    <lineage>
        <taxon>Bacteria</taxon>
        <taxon>Pseudomonadati</taxon>
        <taxon>Planctomycetota</taxon>
        <taxon>Planctomycetia</taxon>
        <taxon>Pirellulales</taxon>
        <taxon>Pirellulaceae</taxon>
        <taxon>Novipirellula</taxon>
    </lineage>
</organism>
<dbReference type="EMBL" id="SJPV01000005">
    <property type="protein sequence ID" value="TWU37282.1"/>
    <property type="molecule type" value="Genomic_DNA"/>
</dbReference>
<protein>
    <submittedName>
        <fullName evidence="1">Uncharacterized protein</fullName>
    </submittedName>
</protein>
<keyword evidence="2" id="KW-1185">Reference proteome</keyword>
<accession>A0A5C6DL05</accession>
<evidence type="ECO:0000313" key="2">
    <source>
        <dbReference type="Proteomes" id="UP000319143"/>
    </source>
</evidence>
<comment type="caution">
    <text evidence="1">The sequence shown here is derived from an EMBL/GenBank/DDBJ whole genome shotgun (WGS) entry which is preliminary data.</text>
</comment>
<evidence type="ECO:0000313" key="1">
    <source>
        <dbReference type="EMBL" id="TWU37282.1"/>
    </source>
</evidence>
<dbReference type="Proteomes" id="UP000319143">
    <property type="component" value="Unassembled WGS sequence"/>
</dbReference>
<sequence length="95" mass="10824">MVGTGVSRRQELPDWHQTWVIVLRCVHPCSFARCDVPNRTKRESVVIAERKRQLIAGNTQNWRKTARQMFTCFTIATLMGVQGAPIAVDSQMCFS</sequence>